<evidence type="ECO:0000256" key="2">
    <source>
        <dbReference type="ARBA" id="ARBA00009997"/>
    </source>
</evidence>
<dbReference type="SUPFAM" id="SSF142823">
    <property type="entry name" value="ComB-like"/>
    <property type="match status" value="1"/>
</dbReference>
<comment type="catalytic activity">
    <reaction evidence="7">
        <text>(2R)-O-phospho-3-sulfolactate + H2O = (2R)-3-sulfolactate + phosphate</text>
        <dbReference type="Rhea" id="RHEA:23416"/>
        <dbReference type="ChEBI" id="CHEBI:15377"/>
        <dbReference type="ChEBI" id="CHEBI:15597"/>
        <dbReference type="ChEBI" id="CHEBI:43474"/>
        <dbReference type="ChEBI" id="CHEBI:58738"/>
        <dbReference type="EC" id="3.1.3.71"/>
    </reaction>
</comment>
<organism evidence="8 9">
    <name type="scientific">Amycolatopsis rhizosphaerae</name>
    <dbReference type="NCBI Taxonomy" id="2053003"/>
    <lineage>
        <taxon>Bacteria</taxon>
        <taxon>Bacillati</taxon>
        <taxon>Actinomycetota</taxon>
        <taxon>Actinomycetes</taxon>
        <taxon>Pseudonocardiales</taxon>
        <taxon>Pseudonocardiaceae</taxon>
        <taxon>Amycolatopsis</taxon>
    </lineage>
</organism>
<comment type="cofactor">
    <cofactor evidence="1">
        <name>Mg(2+)</name>
        <dbReference type="ChEBI" id="CHEBI:18420"/>
    </cofactor>
</comment>
<dbReference type="Proteomes" id="UP000320011">
    <property type="component" value="Unassembled WGS sequence"/>
</dbReference>
<evidence type="ECO:0000313" key="8">
    <source>
        <dbReference type="EMBL" id="TVT62486.1"/>
    </source>
</evidence>
<keyword evidence="9" id="KW-1185">Reference proteome</keyword>
<dbReference type="PANTHER" id="PTHR37311">
    <property type="entry name" value="2-PHOSPHOSULFOLACTATE PHOSPHATASE-RELATED"/>
    <property type="match status" value="1"/>
</dbReference>
<evidence type="ECO:0000256" key="5">
    <source>
        <dbReference type="ARBA" id="ARBA00022801"/>
    </source>
</evidence>
<dbReference type="InterPro" id="IPR005238">
    <property type="entry name" value="ComB-like"/>
</dbReference>
<sequence length="254" mass="26692">MSQSPYRQAGYRLRFDWGLSGAREIAEQSWVVAVVDVLSFTTTLTVAMDRGVEVFPYRWRDESALGFAKRHGAVLAVGRSQARAGDVSLSPQTLRAAGDIRRLVLPSPNGSTIAVSMAGLGGEVIGVSLRNSTAAAKWTAARLGQGSSGVAVVAAGEQWPHGGLRPAVEDLWGAGAYLAALRAYWPGSRSPEAEAAVAAFERVSGDLPQQLHASASGRELAAAGYSHDVDIAGETDRSEAVPVLLEHSFRPGAV</sequence>
<accession>A0A558DN91</accession>
<dbReference type="EC" id="3.1.3.71" evidence="3"/>
<dbReference type="GO" id="GO:0050532">
    <property type="term" value="F:2-phosphosulfolactate phosphatase activity"/>
    <property type="evidence" value="ECO:0007669"/>
    <property type="project" value="UniProtKB-EC"/>
</dbReference>
<evidence type="ECO:0000256" key="7">
    <source>
        <dbReference type="ARBA" id="ARBA00033711"/>
    </source>
</evidence>
<name>A0A558DN91_9PSEU</name>
<dbReference type="OrthoDB" id="8588453at2"/>
<evidence type="ECO:0000256" key="3">
    <source>
        <dbReference type="ARBA" id="ARBA00012953"/>
    </source>
</evidence>
<proteinExistence type="inferred from homology"/>
<evidence type="ECO:0000256" key="4">
    <source>
        <dbReference type="ARBA" id="ARBA00021948"/>
    </source>
</evidence>
<evidence type="ECO:0000256" key="1">
    <source>
        <dbReference type="ARBA" id="ARBA00001946"/>
    </source>
</evidence>
<dbReference type="GO" id="GO:0050545">
    <property type="term" value="F:sulfopyruvate decarboxylase activity"/>
    <property type="evidence" value="ECO:0007669"/>
    <property type="project" value="TreeGrafter"/>
</dbReference>
<comment type="similarity">
    <text evidence="2">Belongs to the ComB family.</text>
</comment>
<reference evidence="8 9" key="2">
    <citation type="submission" date="2019-08" db="EMBL/GenBank/DDBJ databases">
        <title>Amycolatopsis acidicola sp. nov., isolated from peat swamp forest soil.</title>
        <authorList>
            <person name="Srisuk N."/>
        </authorList>
    </citation>
    <scope>NUCLEOTIDE SEQUENCE [LARGE SCALE GENOMIC DNA]</scope>
    <source>
        <strain evidence="8 9">TBRC 6029</strain>
    </source>
</reference>
<gene>
    <name evidence="8" type="ORF">FNH05_00945</name>
</gene>
<dbReference type="AlphaFoldDB" id="A0A558DN91"/>
<dbReference type="EMBL" id="VJWX01000004">
    <property type="protein sequence ID" value="TVT62486.1"/>
    <property type="molecule type" value="Genomic_DNA"/>
</dbReference>
<dbReference type="GO" id="GO:0000287">
    <property type="term" value="F:magnesium ion binding"/>
    <property type="evidence" value="ECO:0007669"/>
    <property type="project" value="InterPro"/>
</dbReference>
<keyword evidence="5" id="KW-0378">Hydrolase</keyword>
<protein>
    <recommendedName>
        <fullName evidence="4">Probable 2-phosphosulfolactate phosphatase</fullName>
        <ecNumber evidence="3">3.1.3.71</ecNumber>
    </recommendedName>
</protein>
<reference evidence="8 9" key="1">
    <citation type="submission" date="2019-07" db="EMBL/GenBank/DDBJ databases">
        <authorList>
            <person name="Duangmal K."/>
            <person name="Teo W.F.A."/>
        </authorList>
    </citation>
    <scope>NUCLEOTIDE SEQUENCE [LARGE SCALE GENOMIC DNA]</scope>
    <source>
        <strain evidence="8 9">TBRC 6029</strain>
    </source>
</reference>
<dbReference type="RefSeq" id="WP_144584890.1">
    <property type="nucleotide sequence ID" value="NZ_VJWX01000004.1"/>
</dbReference>
<evidence type="ECO:0000256" key="6">
    <source>
        <dbReference type="ARBA" id="ARBA00022842"/>
    </source>
</evidence>
<dbReference type="PANTHER" id="PTHR37311:SF1">
    <property type="entry name" value="2-PHOSPHOSULFOLACTATE PHOSPHATASE-RELATED"/>
    <property type="match status" value="1"/>
</dbReference>
<keyword evidence="6" id="KW-0460">Magnesium</keyword>
<dbReference type="Pfam" id="PF04029">
    <property type="entry name" value="2-ph_phosp"/>
    <property type="match status" value="1"/>
</dbReference>
<comment type="caution">
    <text evidence="8">The sequence shown here is derived from an EMBL/GenBank/DDBJ whole genome shotgun (WGS) entry which is preliminary data.</text>
</comment>
<evidence type="ECO:0000313" key="9">
    <source>
        <dbReference type="Proteomes" id="UP000320011"/>
    </source>
</evidence>
<dbReference type="Gene3D" id="3.90.1560.10">
    <property type="entry name" value="ComB-like"/>
    <property type="match status" value="1"/>
</dbReference>
<dbReference type="InterPro" id="IPR036702">
    <property type="entry name" value="ComB-like_sf"/>
</dbReference>